<protein>
    <submittedName>
        <fullName evidence="1">Uncharacterized protein</fullName>
    </submittedName>
</protein>
<name>A0A381QAR3_9ZZZZ</name>
<dbReference type="AlphaFoldDB" id="A0A381QAR3"/>
<evidence type="ECO:0000313" key="1">
    <source>
        <dbReference type="EMBL" id="SUZ76411.1"/>
    </source>
</evidence>
<dbReference type="EMBL" id="UINC01001277">
    <property type="protein sequence ID" value="SUZ76411.1"/>
    <property type="molecule type" value="Genomic_DNA"/>
</dbReference>
<organism evidence="1">
    <name type="scientific">marine metagenome</name>
    <dbReference type="NCBI Taxonomy" id="408172"/>
    <lineage>
        <taxon>unclassified sequences</taxon>
        <taxon>metagenomes</taxon>
        <taxon>ecological metagenomes</taxon>
    </lineage>
</organism>
<sequence length="22" mass="2373">MYGLRKAIVTNAAALIPSELLK</sequence>
<accession>A0A381QAR3</accession>
<proteinExistence type="predicted"/>
<reference evidence="1" key="1">
    <citation type="submission" date="2018-05" db="EMBL/GenBank/DDBJ databases">
        <authorList>
            <person name="Lanie J.A."/>
            <person name="Ng W.-L."/>
            <person name="Kazmierczak K.M."/>
            <person name="Andrzejewski T.M."/>
            <person name="Davidsen T.M."/>
            <person name="Wayne K.J."/>
            <person name="Tettelin H."/>
            <person name="Glass J.I."/>
            <person name="Rusch D."/>
            <person name="Podicherti R."/>
            <person name="Tsui H.-C.T."/>
            <person name="Winkler M.E."/>
        </authorList>
    </citation>
    <scope>NUCLEOTIDE SEQUENCE</scope>
</reference>
<gene>
    <name evidence="1" type="ORF">METZ01_LOCUS29265</name>
</gene>